<dbReference type="InterPro" id="IPR036396">
    <property type="entry name" value="Cyt_P450_sf"/>
</dbReference>
<dbReference type="GO" id="GO:0005506">
    <property type="term" value="F:iron ion binding"/>
    <property type="evidence" value="ECO:0007669"/>
    <property type="project" value="InterPro"/>
</dbReference>
<dbReference type="GO" id="GO:0004497">
    <property type="term" value="F:monooxygenase activity"/>
    <property type="evidence" value="ECO:0007669"/>
    <property type="project" value="UniProtKB-KW"/>
</dbReference>
<dbReference type="PRINTS" id="PR00463">
    <property type="entry name" value="EP450I"/>
</dbReference>
<evidence type="ECO:0000256" key="7">
    <source>
        <dbReference type="ARBA" id="ARBA00023002"/>
    </source>
</evidence>
<reference evidence="13 14" key="1">
    <citation type="submission" date="2024-04" db="EMBL/GenBank/DDBJ databases">
        <authorList>
            <person name="Fracassetti M."/>
        </authorList>
    </citation>
    <scope>NUCLEOTIDE SEQUENCE [LARGE SCALE GENOMIC DNA]</scope>
</reference>
<comment type="cofactor">
    <cofactor evidence="11">
        <name>heme</name>
        <dbReference type="ChEBI" id="CHEBI:30413"/>
    </cofactor>
</comment>
<comment type="subcellular location">
    <subcellularLocation>
        <location evidence="1">Membrane</location>
        <topology evidence="1">Single-pass membrane protein</topology>
    </subcellularLocation>
</comment>
<evidence type="ECO:0000256" key="5">
    <source>
        <dbReference type="ARBA" id="ARBA00022723"/>
    </source>
</evidence>
<evidence type="ECO:0000256" key="6">
    <source>
        <dbReference type="ARBA" id="ARBA00022989"/>
    </source>
</evidence>
<evidence type="ECO:0000256" key="10">
    <source>
        <dbReference type="ARBA" id="ARBA00023136"/>
    </source>
</evidence>
<dbReference type="PANTHER" id="PTHR47947:SF1">
    <property type="entry name" value="CYTOCHROME P450 82E3"/>
    <property type="match status" value="1"/>
</dbReference>
<accession>A0AAV2DK43</accession>
<keyword evidence="4" id="KW-0812">Transmembrane</keyword>
<dbReference type="InterPro" id="IPR017972">
    <property type="entry name" value="Cyt_P450_CS"/>
</dbReference>
<evidence type="ECO:0000256" key="4">
    <source>
        <dbReference type="ARBA" id="ARBA00022692"/>
    </source>
</evidence>
<dbReference type="InterPro" id="IPR050651">
    <property type="entry name" value="Plant_Cytochrome_P450_Monoox"/>
</dbReference>
<protein>
    <recommendedName>
        <fullName evidence="15">Cytochrome P450</fullName>
    </recommendedName>
</protein>
<name>A0AAV2DK43_9ROSI</name>
<dbReference type="GO" id="GO:0016705">
    <property type="term" value="F:oxidoreductase activity, acting on paired donors, with incorporation or reduction of molecular oxygen"/>
    <property type="evidence" value="ECO:0007669"/>
    <property type="project" value="InterPro"/>
</dbReference>
<evidence type="ECO:0000256" key="3">
    <source>
        <dbReference type="ARBA" id="ARBA00022617"/>
    </source>
</evidence>
<evidence type="ECO:0000256" key="11">
    <source>
        <dbReference type="PIRSR" id="PIRSR602401-1"/>
    </source>
</evidence>
<dbReference type="Pfam" id="PF00067">
    <property type="entry name" value="p450"/>
    <property type="match status" value="1"/>
</dbReference>
<evidence type="ECO:0000256" key="8">
    <source>
        <dbReference type="ARBA" id="ARBA00023004"/>
    </source>
</evidence>
<organism evidence="13 14">
    <name type="scientific">Linum trigynum</name>
    <dbReference type="NCBI Taxonomy" id="586398"/>
    <lineage>
        <taxon>Eukaryota</taxon>
        <taxon>Viridiplantae</taxon>
        <taxon>Streptophyta</taxon>
        <taxon>Embryophyta</taxon>
        <taxon>Tracheophyta</taxon>
        <taxon>Spermatophyta</taxon>
        <taxon>Magnoliopsida</taxon>
        <taxon>eudicotyledons</taxon>
        <taxon>Gunneridae</taxon>
        <taxon>Pentapetalae</taxon>
        <taxon>rosids</taxon>
        <taxon>fabids</taxon>
        <taxon>Malpighiales</taxon>
        <taxon>Linaceae</taxon>
        <taxon>Linum</taxon>
    </lineage>
</organism>
<dbReference type="PANTHER" id="PTHR47947">
    <property type="entry name" value="CYTOCHROME P450 82C3-RELATED"/>
    <property type="match status" value="1"/>
</dbReference>
<evidence type="ECO:0000313" key="13">
    <source>
        <dbReference type="EMBL" id="CAL1373351.1"/>
    </source>
</evidence>
<dbReference type="InterPro" id="IPR002401">
    <property type="entry name" value="Cyt_P450_E_grp-I"/>
</dbReference>
<evidence type="ECO:0000256" key="12">
    <source>
        <dbReference type="RuleBase" id="RU000461"/>
    </source>
</evidence>
<keyword evidence="7 12" id="KW-0560">Oxidoreductase</keyword>
<keyword evidence="3 11" id="KW-0349">Heme</keyword>
<keyword evidence="14" id="KW-1185">Reference proteome</keyword>
<dbReference type="Proteomes" id="UP001497516">
    <property type="component" value="Chromosome 3"/>
</dbReference>
<keyword evidence="6" id="KW-1133">Transmembrane helix</keyword>
<proteinExistence type="inferred from homology"/>
<dbReference type="GO" id="GO:0020037">
    <property type="term" value="F:heme binding"/>
    <property type="evidence" value="ECO:0007669"/>
    <property type="project" value="InterPro"/>
</dbReference>
<dbReference type="SUPFAM" id="SSF48264">
    <property type="entry name" value="Cytochrome P450"/>
    <property type="match status" value="1"/>
</dbReference>
<keyword evidence="5 11" id="KW-0479">Metal-binding</keyword>
<keyword evidence="9 12" id="KW-0503">Monooxygenase</keyword>
<keyword evidence="10" id="KW-0472">Membrane</keyword>
<dbReference type="AlphaFoldDB" id="A0AAV2DK43"/>
<dbReference type="PROSITE" id="PS00086">
    <property type="entry name" value="CYTOCHROME_P450"/>
    <property type="match status" value="1"/>
</dbReference>
<dbReference type="PRINTS" id="PR00385">
    <property type="entry name" value="P450"/>
</dbReference>
<gene>
    <name evidence="13" type="ORF">LTRI10_LOCUS15284</name>
</gene>
<sequence length="531" mass="60102">MIISEHLPEILVTFAVVVFFHFRRLANKRNQQQHTNIVPEIPGALPLVGHLHLLRGNQILARKLASFADKYGAVFTVRLGANNPTVVVSDYDDVKDCFTTHDRILAFRPDSSHAKILGYNYAAIGFAPYGTYLREMRKLLTTQLLSAHRIKALAHVQISEIHFLIADLYQQSVGGGGNDDDKANVVVIGEAVQGTVINIITRMIAGKRYRYYDDKESSGQGRPIVQVLRDIVVLTGTLVPSDSIPILGWLGLFQGVVKDMKRVSKEMDAIMETWIDEHKEERKKNKVDANPDLIHMMLSEFKDQLFHGHQRENVIKATILSVFVAGTDTTWTTVTWILSNLLNHKSALRLAQEEIDNKVGKDRWVEESDIQNLTYLRAVVKESMRMYPVAPLSVPRKASEEFVIGGFRVPKGTWFMANFWKLHRDPRLWSDPDVYKPERFLNTDAKREVFGQQFEYLPFGSGRRGCPGIHFGMQMTELVLARLLQGFDWTTPGDQPVDMSEVSGSSGITLPRAIPLEVLLNPRLSPQLYTK</sequence>
<dbReference type="InterPro" id="IPR001128">
    <property type="entry name" value="Cyt_P450"/>
</dbReference>
<feature type="binding site" description="axial binding residue" evidence="11">
    <location>
        <position position="466"/>
    </location>
    <ligand>
        <name>heme</name>
        <dbReference type="ChEBI" id="CHEBI:30413"/>
    </ligand>
    <ligandPart>
        <name>Fe</name>
        <dbReference type="ChEBI" id="CHEBI:18248"/>
    </ligandPart>
</feature>
<evidence type="ECO:0000256" key="1">
    <source>
        <dbReference type="ARBA" id="ARBA00004167"/>
    </source>
</evidence>
<comment type="similarity">
    <text evidence="2 12">Belongs to the cytochrome P450 family.</text>
</comment>
<dbReference type="FunFam" id="1.10.630.10:FF:000026">
    <property type="entry name" value="Cytochrome P450 82C4"/>
    <property type="match status" value="1"/>
</dbReference>
<dbReference type="EMBL" id="OZ034816">
    <property type="protein sequence ID" value="CAL1373351.1"/>
    <property type="molecule type" value="Genomic_DNA"/>
</dbReference>
<keyword evidence="8 11" id="KW-0408">Iron</keyword>
<evidence type="ECO:0000313" key="14">
    <source>
        <dbReference type="Proteomes" id="UP001497516"/>
    </source>
</evidence>
<dbReference type="GO" id="GO:0016020">
    <property type="term" value="C:membrane"/>
    <property type="evidence" value="ECO:0007669"/>
    <property type="project" value="UniProtKB-SubCell"/>
</dbReference>
<evidence type="ECO:0008006" key="15">
    <source>
        <dbReference type="Google" id="ProtNLM"/>
    </source>
</evidence>
<evidence type="ECO:0000256" key="9">
    <source>
        <dbReference type="ARBA" id="ARBA00023033"/>
    </source>
</evidence>
<evidence type="ECO:0000256" key="2">
    <source>
        <dbReference type="ARBA" id="ARBA00010617"/>
    </source>
</evidence>
<dbReference type="Gene3D" id="1.10.630.10">
    <property type="entry name" value="Cytochrome P450"/>
    <property type="match status" value="1"/>
</dbReference>